<dbReference type="EMBL" id="JAGMUU010000077">
    <property type="protein sequence ID" value="KAH7109158.1"/>
    <property type="molecule type" value="Genomic_DNA"/>
</dbReference>
<feature type="non-terminal residue" evidence="1">
    <location>
        <position position="97"/>
    </location>
</feature>
<accession>A0A9P9I622</accession>
<reference evidence="1" key="1">
    <citation type="journal article" date="2021" name="Nat. Commun.">
        <title>Genetic determinants of endophytism in the Arabidopsis root mycobiome.</title>
        <authorList>
            <person name="Mesny F."/>
            <person name="Miyauchi S."/>
            <person name="Thiergart T."/>
            <person name="Pickel B."/>
            <person name="Atanasova L."/>
            <person name="Karlsson M."/>
            <person name="Huettel B."/>
            <person name="Barry K.W."/>
            <person name="Haridas S."/>
            <person name="Chen C."/>
            <person name="Bauer D."/>
            <person name="Andreopoulos W."/>
            <person name="Pangilinan J."/>
            <person name="LaButti K."/>
            <person name="Riley R."/>
            <person name="Lipzen A."/>
            <person name="Clum A."/>
            <person name="Drula E."/>
            <person name="Henrissat B."/>
            <person name="Kohler A."/>
            <person name="Grigoriev I.V."/>
            <person name="Martin F.M."/>
            <person name="Hacquard S."/>
        </authorList>
    </citation>
    <scope>NUCLEOTIDE SEQUENCE</scope>
    <source>
        <strain evidence="1">MPI-CAGE-AT-0021</strain>
    </source>
</reference>
<dbReference type="AlphaFoldDB" id="A0A9P9I622"/>
<keyword evidence="2" id="KW-1185">Reference proteome</keyword>
<sequence length="97" mass="11257">DGQVISDYELAKIKTEYNSSVSKDRHLPLDWPGEENVHRLVKMAVPLFIFATAVCRFLSDRRFGNPNKQLREILQLQRESQISQLSTTYLPVLNRLI</sequence>
<evidence type="ECO:0000313" key="1">
    <source>
        <dbReference type="EMBL" id="KAH7109158.1"/>
    </source>
</evidence>
<comment type="caution">
    <text evidence="1">The sequence shown here is derived from an EMBL/GenBank/DDBJ whole genome shotgun (WGS) entry which is preliminary data.</text>
</comment>
<evidence type="ECO:0000313" key="2">
    <source>
        <dbReference type="Proteomes" id="UP000717696"/>
    </source>
</evidence>
<feature type="non-terminal residue" evidence="1">
    <location>
        <position position="1"/>
    </location>
</feature>
<dbReference type="OrthoDB" id="538223at2759"/>
<name>A0A9P9I622_9HYPO</name>
<dbReference type="Proteomes" id="UP000717696">
    <property type="component" value="Unassembled WGS sequence"/>
</dbReference>
<proteinExistence type="predicted"/>
<organism evidence="1 2">
    <name type="scientific">Dactylonectria estremocensis</name>
    <dbReference type="NCBI Taxonomy" id="1079267"/>
    <lineage>
        <taxon>Eukaryota</taxon>
        <taxon>Fungi</taxon>
        <taxon>Dikarya</taxon>
        <taxon>Ascomycota</taxon>
        <taxon>Pezizomycotina</taxon>
        <taxon>Sordariomycetes</taxon>
        <taxon>Hypocreomycetidae</taxon>
        <taxon>Hypocreales</taxon>
        <taxon>Nectriaceae</taxon>
        <taxon>Dactylonectria</taxon>
    </lineage>
</organism>
<gene>
    <name evidence="1" type="ORF">B0J13DRAFT_428249</name>
</gene>
<protein>
    <submittedName>
        <fullName evidence="1">Uncharacterized protein</fullName>
    </submittedName>
</protein>